<dbReference type="InterPro" id="IPR011707">
    <property type="entry name" value="Cu-oxidase-like_N"/>
</dbReference>
<dbReference type="Gene3D" id="2.60.40.420">
    <property type="entry name" value="Cupredoxins - blue copper proteins"/>
    <property type="match status" value="3"/>
</dbReference>
<feature type="transmembrane region" description="Helical" evidence="5">
    <location>
        <begin position="6"/>
        <end position="29"/>
    </location>
</feature>
<dbReference type="Pfam" id="PF07731">
    <property type="entry name" value="Cu-oxidase_2"/>
    <property type="match status" value="1"/>
</dbReference>
<sequence>MTRALLALDLALTVLVAGFWLGAGITVAVRQEGAGRRGALVGAALTGLAVAATAGRIATVAALAAQGWWFAQEKAVLALPLVVLPALVAVPLAGPFLVAAARGRAATPSPAVRTALLTTGYGAAAGPIATLVVGYPATPVSGLVLVTLVAAASGITWLTVSGRGRPVTAGALGVVCLLAVAIPAGSAWSRTSDLAGGHAHGADPGDAHSGGTHSGDTHPDGTQPGGTSVAGLRTPADAEGPLRRFVLTARQERVALPSGRTLDAWTFGSLPGPALTVTEGDLVQVELRNTDIATGVSLHWHGYDVPNGEDGVAGVTQDAVMPGGAFTYRFLADVPGTYWYHSHQNPAESVPRGLFGTLVVLPRPAATSPDTGTSTAGPGPGQPTTDPGTGQSTTNPDAGQSTTDSGAGQSTTNPGAGLSTTGSGAGLDLTLPVHTFGGVTTLGASDLPGTREIPAGTPVRLRLVNTDSVPRRFSLDGSPFRVVAVDGRDLSGPSEVSGVVLRVPAGSRHDLAFTMPARPVRLAVEGAPWTGLVLTPPAAPGTAPGTAPPATTPRTGVPDVTAPAGAVPFVDAPVLDLLSYGSPAPPPEEFGPLRYGAPVPAEAFDRDYTMVLDRQFRFVGRVPQYAYTVDGEVFPHVPPLRVREGELIRLTVVNRGSDTHPMHPHGHHVLVLSRDGKVPEGGPLWLDTFDVQPGEVWQVALRADNPGIWLAHCHDLTHAVAGMVLHFAYDGVGTSFGVGGTTANHPE</sequence>
<keyword evidence="5" id="KW-1133">Transmembrane helix</keyword>
<evidence type="ECO:0000259" key="7">
    <source>
        <dbReference type="Pfam" id="PF07732"/>
    </source>
</evidence>
<dbReference type="InterPro" id="IPR045087">
    <property type="entry name" value="Cu-oxidase_fam"/>
</dbReference>
<dbReference type="CDD" id="cd04202">
    <property type="entry name" value="CuRO_D2_2dMcoN_like"/>
    <property type="match status" value="1"/>
</dbReference>
<proteinExistence type="predicted"/>
<keyword evidence="5" id="KW-0812">Transmembrane</keyword>
<evidence type="ECO:0000256" key="2">
    <source>
        <dbReference type="ARBA" id="ARBA00023002"/>
    </source>
</evidence>
<evidence type="ECO:0000256" key="4">
    <source>
        <dbReference type="SAM" id="MobiDB-lite"/>
    </source>
</evidence>
<dbReference type="PROSITE" id="PS51318">
    <property type="entry name" value="TAT"/>
    <property type="match status" value="1"/>
</dbReference>
<evidence type="ECO:0000259" key="6">
    <source>
        <dbReference type="Pfam" id="PF07731"/>
    </source>
</evidence>
<keyword evidence="5" id="KW-0472">Membrane</keyword>
<evidence type="ECO:0000313" key="8">
    <source>
        <dbReference type="EMBL" id="GIH79777.1"/>
    </source>
</evidence>
<keyword evidence="1" id="KW-0479">Metal-binding</keyword>
<dbReference type="GO" id="GO:0005507">
    <property type="term" value="F:copper ion binding"/>
    <property type="evidence" value="ECO:0007669"/>
    <property type="project" value="InterPro"/>
</dbReference>
<dbReference type="InterPro" id="IPR008972">
    <property type="entry name" value="Cupredoxin"/>
</dbReference>
<dbReference type="InterPro" id="IPR006311">
    <property type="entry name" value="TAT_signal"/>
</dbReference>
<dbReference type="PANTHER" id="PTHR11709:SF394">
    <property type="entry name" value="FI03373P-RELATED"/>
    <property type="match status" value="1"/>
</dbReference>
<feature type="region of interest" description="Disordered" evidence="4">
    <location>
        <begin position="194"/>
        <end position="235"/>
    </location>
</feature>
<feature type="compositionally biased region" description="Low complexity" evidence="4">
    <location>
        <begin position="364"/>
        <end position="394"/>
    </location>
</feature>
<evidence type="ECO:0000256" key="5">
    <source>
        <dbReference type="SAM" id="Phobius"/>
    </source>
</evidence>
<organism evidence="8 9">
    <name type="scientific">Planobispora longispora</name>
    <dbReference type="NCBI Taxonomy" id="28887"/>
    <lineage>
        <taxon>Bacteria</taxon>
        <taxon>Bacillati</taxon>
        <taxon>Actinomycetota</taxon>
        <taxon>Actinomycetes</taxon>
        <taxon>Streptosporangiales</taxon>
        <taxon>Streptosporangiaceae</taxon>
        <taxon>Planobispora</taxon>
    </lineage>
</organism>
<keyword evidence="2" id="KW-0560">Oxidoreductase</keyword>
<feature type="transmembrane region" description="Helical" evidence="5">
    <location>
        <begin position="77"/>
        <end position="99"/>
    </location>
</feature>
<dbReference type="PANTHER" id="PTHR11709">
    <property type="entry name" value="MULTI-COPPER OXIDASE"/>
    <property type="match status" value="1"/>
</dbReference>
<keyword evidence="9" id="KW-1185">Reference proteome</keyword>
<feature type="domain" description="Plastocyanin-like" evidence="6">
    <location>
        <begin position="628"/>
        <end position="729"/>
    </location>
</feature>
<keyword evidence="3" id="KW-0186">Copper</keyword>
<name>A0A8J3RQ76_9ACTN</name>
<dbReference type="InterPro" id="IPR011706">
    <property type="entry name" value="Cu-oxidase_C"/>
</dbReference>
<feature type="domain" description="Plastocyanin-like" evidence="7">
    <location>
        <begin position="263"/>
        <end position="363"/>
    </location>
</feature>
<feature type="transmembrane region" description="Helical" evidence="5">
    <location>
        <begin position="140"/>
        <end position="160"/>
    </location>
</feature>
<dbReference type="PROSITE" id="PS00080">
    <property type="entry name" value="MULTICOPPER_OXIDASE2"/>
    <property type="match status" value="1"/>
</dbReference>
<dbReference type="InterPro" id="IPR002355">
    <property type="entry name" value="Cu_oxidase_Cu_BS"/>
</dbReference>
<feature type="region of interest" description="Disordered" evidence="4">
    <location>
        <begin position="363"/>
        <end position="423"/>
    </location>
</feature>
<evidence type="ECO:0000313" key="9">
    <source>
        <dbReference type="Proteomes" id="UP000616724"/>
    </source>
</evidence>
<dbReference type="Proteomes" id="UP000616724">
    <property type="component" value="Unassembled WGS sequence"/>
</dbReference>
<gene>
    <name evidence="8" type="ORF">Plo01_62060</name>
</gene>
<dbReference type="RefSeq" id="WP_203894224.1">
    <property type="nucleotide sequence ID" value="NZ_BOOH01000051.1"/>
</dbReference>
<protein>
    <submittedName>
        <fullName evidence="8">Uncharacterized protein</fullName>
    </submittedName>
</protein>
<feature type="compositionally biased region" description="Polar residues" evidence="4">
    <location>
        <begin position="395"/>
        <end position="414"/>
    </location>
</feature>
<feature type="transmembrane region" description="Helical" evidence="5">
    <location>
        <begin position="41"/>
        <end position="65"/>
    </location>
</feature>
<dbReference type="SUPFAM" id="SSF49503">
    <property type="entry name" value="Cupredoxins"/>
    <property type="match status" value="3"/>
</dbReference>
<dbReference type="AlphaFoldDB" id="A0A8J3RQ76"/>
<evidence type="ECO:0000256" key="1">
    <source>
        <dbReference type="ARBA" id="ARBA00022723"/>
    </source>
</evidence>
<dbReference type="EMBL" id="BOOH01000051">
    <property type="protein sequence ID" value="GIH79777.1"/>
    <property type="molecule type" value="Genomic_DNA"/>
</dbReference>
<dbReference type="Pfam" id="PF07732">
    <property type="entry name" value="Cu-oxidase_3"/>
    <property type="match status" value="1"/>
</dbReference>
<feature type="transmembrane region" description="Helical" evidence="5">
    <location>
        <begin position="111"/>
        <end position="134"/>
    </location>
</feature>
<feature type="transmembrane region" description="Helical" evidence="5">
    <location>
        <begin position="167"/>
        <end position="188"/>
    </location>
</feature>
<comment type="caution">
    <text evidence="8">The sequence shown here is derived from an EMBL/GenBank/DDBJ whole genome shotgun (WGS) entry which is preliminary data.</text>
</comment>
<reference evidence="8 9" key="1">
    <citation type="submission" date="2021-01" db="EMBL/GenBank/DDBJ databases">
        <title>Whole genome shotgun sequence of Planobispora longispora NBRC 13918.</title>
        <authorList>
            <person name="Komaki H."/>
            <person name="Tamura T."/>
        </authorList>
    </citation>
    <scope>NUCLEOTIDE SEQUENCE [LARGE SCALE GENOMIC DNA]</scope>
    <source>
        <strain evidence="8 9">NBRC 13918</strain>
    </source>
</reference>
<dbReference type="GO" id="GO:0016491">
    <property type="term" value="F:oxidoreductase activity"/>
    <property type="evidence" value="ECO:0007669"/>
    <property type="project" value="UniProtKB-KW"/>
</dbReference>
<accession>A0A8J3RQ76</accession>
<evidence type="ECO:0000256" key="3">
    <source>
        <dbReference type="ARBA" id="ARBA00023008"/>
    </source>
</evidence>